<sequence>MRINIFKNICPAKIIKDLSNPACFKTIFITPSKIIEKINIVWVSLTKRTMITFLDHFQSNFNEIVTLPTRFFVKVMTIKLQDE</sequence>
<organism evidence="1">
    <name type="scientific">marine sediment metagenome</name>
    <dbReference type="NCBI Taxonomy" id="412755"/>
    <lineage>
        <taxon>unclassified sequences</taxon>
        <taxon>metagenomes</taxon>
        <taxon>ecological metagenomes</taxon>
    </lineage>
</organism>
<evidence type="ECO:0000313" key="1">
    <source>
        <dbReference type="EMBL" id="KKN10838.1"/>
    </source>
</evidence>
<dbReference type="EMBL" id="LAZR01004199">
    <property type="protein sequence ID" value="KKN10838.1"/>
    <property type="molecule type" value="Genomic_DNA"/>
</dbReference>
<dbReference type="AlphaFoldDB" id="A0A0F9R078"/>
<reference evidence="1" key="1">
    <citation type="journal article" date="2015" name="Nature">
        <title>Complex archaea that bridge the gap between prokaryotes and eukaryotes.</title>
        <authorList>
            <person name="Spang A."/>
            <person name="Saw J.H."/>
            <person name="Jorgensen S.L."/>
            <person name="Zaremba-Niedzwiedzka K."/>
            <person name="Martijn J."/>
            <person name="Lind A.E."/>
            <person name="van Eijk R."/>
            <person name="Schleper C."/>
            <person name="Guy L."/>
            <person name="Ettema T.J."/>
        </authorList>
    </citation>
    <scope>NUCLEOTIDE SEQUENCE</scope>
</reference>
<proteinExistence type="predicted"/>
<protein>
    <submittedName>
        <fullName evidence="1">Uncharacterized protein</fullName>
    </submittedName>
</protein>
<comment type="caution">
    <text evidence="1">The sequence shown here is derived from an EMBL/GenBank/DDBJ whole genome shotgun (WGS) entry which is preliminary data.</text>
</comment>
<accession>A0A0F9R078</accession>
<name>A0A0F9R078_9ZZZZ</name>
<gene>
    <name evidence="1" type="ORF">LCGC14_1032670</name>
</gene>